<organism evidence="2">
    <name type="scientific">Culicoides sonorensis</name>
    <name type="common">Biting midge</name>
    <dbReference type="NCBI Taxonomy" id="179676"/>
    <lineage>
        <taxon>Eukaryota</taxon>
        <taxon>Metazoa</taxon>
        <taxon>Ecdysozoa</taxon>
        <taxon>Arthropoda</taxon>
        <taxon>Hexapoda</taxon>
        <taxon>Insecta</taxon>
        <taxon>Pterygota</taxon>
        <taxon>Neoptera</taxon>
        <taxon>Endopterygota</taxon>
        <taxon>Diptera</taxon>
        <taxon>Nematocera</taxon>
        <taxon>Chironomoidea</taxon>
        <taxon>Ceratopogonidae</taxon>
        <taxon>Ceratopogoninae</taxon>
        <taxon>Culicoides</taxon>
        <taxon>Monoculicoides</taxon>
    </lineage>
</organism>
<evidence type="ECO:0000313" key="3">
    <source>
        <dbReference type="EMBL" id="SSX30919.1"/>
    </source>
</evidence>
<dbReference type="GO" id="GO:0005737">
    <property type="term" value="C:cytoplasm"/>
    <property type="evidence" value="ECO:0007669"/>
    <property type="project" value="TreeGrafter"/>
</dbReference>
<dbReference type="InterPro" id="IPR008560">
    <property type="entry name" value="DUF842_euk"/>
</dbReference>
<dbReference type="AlphaFoldDB" id="A0A336L1V4"/>
<sequence>MVEEQSRRIEHEITNVVDDLDKSYLRKMQVEMHLCAAKCCENQNASLDSVQSCVERCSLPLTRAQSYVQNELQYYQKRLQRCVMDCNDQVRDRMGPNPSNDDIQKYTNEFEKCAKTCVDKHIGLLPNLVKTIKAALSKGNIPETSHD</sequence>
<dbReference type="EMBL" id="UFQT01001527">
    <property type="protein sequence ID" value="SSX30919.1"/>
    <property type="molecule type" value="Genomic_DNA"/>
</dbReference>
<dbReference type="PANTHER" id="PTHR21096:SF0">
    <property type="entry name" value="PROTEIN FAM136A"/>
    <property type="match status" value="1"/>
</dbReference>
<gene>
    <name evidence="2" type="primary">CSON003048</name>
</gene>
<comment type="similarity">
    <text evidence="1">Belongs to the FAM136 family.</text>
</comment>
<accession>A0A336L1V4</accession>
<proteinExistence type="inferred from homology"/>
<dbReference type="EMBL" id="UFQS01001527">
    <property type="protein sequence ID" value="SSX11351.1"/>
    <property type="molecule type" value="Genomic_DNA"/>
</dbReference>
<dbReference type="VEuPathDB" id="VectorBase:CSON003048"/>
<evidence type="ECO:0000313" key="2">
    <source>
        <dbReference type="EMBL" id="SSX11351.1"/>
    </source>
</evidence>
<protein>
    <submittedName>
        <fullName evidence="2">CSON003048 protein</fullName>
    </submittedName>
</protein>
<dbReference type="PANTHER" id="PTHR21096">
    <property type="entry name" value="PROTEIN FAM136A"/>
    <property type="match status" value="1"/>
</dbReference>
<dbReference type="Pfam" id="PF05811">
    <property type="entry name" value="DUF842"/>
    <property type="match status" value="1"/>
</dbReference>
<reference evidence="3" key="2">
    <citation type="submission" date="2018-07" db="EMBL/GenBank/DDBJ databases">
        <authorList>
            <person name="Quirk P.G."/>
            <person name="Krulwich T.A."/>
        </authorList>
    </citation>
    <scope>NUCLEOTIDE SEQUENCE</scope>
</reference>
<dbReference type="OMA" id="QADMHRC"/>
<name>A0A336L1V4_CULSO</name>
<reference evidence="2" key="1">
    <citation type="submission" date="2018-04" db="EMBL/GenBank/DDBJ databases">
        <authorList>
            <person name="Go L.Y."/>
            <person name="Mitchell J.A."/>
        </authorList>
    </citation>
    <scope>NUCLEOTIDE SEQUENCE</scope>
    <source>
        <tissue evidence="2">Whole organism</tissue>
    </source>
</reference>
<evidence type="ECO:0000256" key="1">
    <source>
        <dbReference type="ARBA" id="ARBA00009952"/>
    </source>
</evidence>